<dbReference type="InterPro" id="IPR001900">
    <property type="entry name" value="RNase_II/R"/>
</dbReference>
<feature type="domain" description="RNB" evidence="2">
    <location>
        <begin position="66"/>
        <end position="351"/>
    </location>
</feature>
<dbReference type="PANTHER" id="PTHR23355:SF30">
    <property type="entry name" value="DIS3-LIKE EXONUCLEASE 1"/>
    <property type="match status" value="1"/>
</dbReference>
<dbReference type="InterPro" id="IPR012340">
    <property type="entry name" value="NA-bd_OB-fold"/>
</dbReference>
<dbReference type="EMBL" id="JALLAZ020001793">
    <property type="protein sequence ID" value="KAL3763768.1"/>
    <property type="molecule type" value="Genomic_DNA"/>
</dbReference>
<sequence>MGAEGVRPVERGREEGDVDLSARHDSVHVSRKVREFLLPSRIRERRRERIFLRCRVIVSLSRHEFHRPQTAVSSHASPVVDMFVSFVVSVHSCPHHSMSSGAMSLESWSDKCALSLGVELNSDGTIHAPSIIVTPSLVHVNYRLTYDQVDEMLDEGVGYTEEWEIGALLSAAIKRRGHRVRKGSTEGMVPYPIPKSMVTATKISGAKDGDASDGGGREGEYYEISLRIETTHNSGTNMTAIGTKTITTTKGGGDAYDDDHYDPYCSPVSSAQLIVTEMMILEARQMEFLLRMNKRYPHAWYARRFFNKVSVSKNPGPHFGMGLDCYVQWTSPIRRLTDLQVHAALKRYLRRKRVNELLRAGHPIPSELTHMDLGYDTSKMTEIDPIDYTSGLGMIFAGRPVQSSSSNYWLFEYIRRLVDGADEEVMFESIVLGCVNKERFQYAVYVYELGLEHKYLSETGKLEEGRRLWLKVTSVNPRLELLTFSLSSRSSGHAPKQLSAPAA</sequence>
<keyword evidence="4" id="KW-1185">Reference proteome</keyword>
<proteinExistence type="predicted"/>
<accession>A0ABD3MJ38</accession>
<protein>
    <recommendedName>
        <fullName evidence="1">DIS3-like exonuclease 1</fullName>
    </recommendedName>
</protein>
<dbReference type="AlphaFoldDB" id="A0ABD3MJ38"/>
<dbReference type="SMART" id="SM00955">
    <property type="entry name" value="RNB"/>
    <property type="match status" value="1"/>
</dbReference>
<dbReference type="PANTHER" id="PTHR23355">
    <property type="entry name" value="RIBONUCLEASE"/>
    <property type="match status" value="1"/>
</dbReference>
<dbReference type="Pfam" id="PF00773">
    <property type="entry name" value="RNB"/>
    <property type="match status" value="2"/>
</dbReference>
<organism evidence="3 4">
    <name type="scientific">Stephanodiscus triporus</name>
    <dbReference type="NCBI Taxonomy" id="2934178"/>
    <lineage>
        <taxon>Eukaryota</taxon>
        <taxon>Sar</taxon>
        <taxon>Stramenopiles</taxon>
        <taxon>Ochrophyta</taxon>
        <taxon>Bacillariophyta</taxon>
        <taxon>Coscinodiscophyceae</taxon>
        <taxon>Thalassiosirophycidae</taxon>
        <taxon>Stephanodiscales</taxon>
        <taxon>Stephanodiscaceae</taxon>
        <taxon>Stephanodiscus</taxon>
    </lineage>
</organism>
<evidence type="ECO:0000259" key="2">
    <source>
        <dbReference type="SMART" id="SM00955"/>
    </source>
</evidence>
<evidence type="ECO:0000313" key="3">
    <source>
        <dbReference type="EMBL" id="KAL3763768.1"/>
    </source>
</evidence>
<comment type="caution">
    <text evidence="3">The sequence shown here is derived from an EMBL/GenBank/DDBJ whole genome shotgun (WGS) entry which is preliminary data.</text>
</comment>
<dbReference type="Proteomes" id="UP001530315">
    <property type="component" value="Unassembled WGS sequence"/>
</dbReference>
<evidence type="ECO:0000256" key="1">
    <source>
        <dbReference type="ARBA" id="ARBA00016366"/>
    </source>
</evidence>
<name>A0ABD3MJ38_9STRA</name>
<evidence type="ECO:0000313" key="4">
    <source>
        <dbReference type="Proteomes" id="UP001530315"/>
    </source>
</evidence>
<reference evidence="3 4" key="1">
    <citation type="submission" date="2024-10" db="EMBL/GenBank/DDBJ databases">
        <title>Updated reference genomes for cyclostephanoid diatoms.</title>
        <authorList>
            <person name="Roberts W.R."/>
            <person name="Alverson A.J."/>
        </authorList>
    </citation>
    <scope>NUCLEOTIDE SEQUENCE [LARGE SCALE GENOMIC DNA]</scope>
    <source>
        <strain evidence="3 4">AJA276-08</strain>
    </source>
</reference>
<dbReference type="SUPFAM" id="SSF50249">
    <property type="entry name" value="Nucleic acid-binding proteins"/>
    <property type="match status" value="1"/>
</dbReference>
<dbReference type="InterPro" id="IPR050180">
    <property type="entry name" value="RNR_Ribonuclease"/>
</dbReference>
<gene>
    <name evidence="3" type="ORF">ACHAW5_000341</name>
</gene>